<dbReference type="RefSeq" id="WP_380031858.1">
    <property type="nucleotide sequence ID" value="NZ_JBHSHB010000007.1"/>
</dbReference>
<sequence length="476" mass="55322">MKKIILTFVLLISSLVQSQEIINTLDINDFEIDDVRYFDTYNIKKDSSLVSIFLIKNDLFAYNYELTSTAFGKPFVYEKLKNKYGQIVGHAPHKNGHTLFLNSYNEKWFYLYFNFNDQNVSLEQFDLRLKSEVILNSFSNDHSHYILTIKKNSSTLILHKLNTDGTQESNYYDFSSIDFSEGLRSISNLYQFIKAGAGTFQTDIISQDYPMSMRSSNDKVKIYRKNGTLIITVDNSTNFTYILELNKEKEKTSYKIISKNSLNEESSFTDSNSFLFENNLFIKSSFKEINFSIVNLTNSQKIGTYKTKDIFFNNVQLISKNKRNKNQQEIISRKEYLKEIVNSKPAIYVERSGDNYTASIGSLKGDSGEYRMECITVPTGLGFGATIRKIPKSNTFDNDFLDFSRIERVYSKMVLDPSFNHISEAREESGLLKRIRNYLNTNNYNGLEVLNIINREFYLSRINPDTKRLEIRVFKN</sequence>
<dbReference type="EMBL" id="JBHSHB010000007">
    <property type="protein sequence ID" value="MFC4689350.1"/>
    <property type="molecule type" value="Genomic_DNA"/>
</dbReference>
<evidence type="ECO:0000313" key="3">
    <source>
        <dbReference type="Proteomes" id="UP001595878"/>
    </source>
</evidence>
<protein>
    <submittedName>
        <fullName evidence="2">Uncharacterized protein</fullName>
    </submittedName>
</protein>
<comment type="caution">
    <text evidence="2">The sequence shown here is derived from an EMBL/GenBank/DDBJ whole genome shotgun (WGS) entry which is preliminary data.</text>
</comment>
<accession>A0ABV9L6A7</accession>
<organism evidence="2 3">
    <name type="scientific">Dokdonia genika</name>
    <dbReference type="NCBI Taxonomy" id="308113"/>
    <lineage>
        <taxon>Bacteria</taxon>
        <taxon>Pseudomonadati</taxon>
        <taxon>Bacteroidota</taxon>
        <taxon>Flavobacteriia</taxon>
        <taxon>Flavobacteriales</taxon>
        <taxon>Flavobacteriaceae</taxon>
        <taxon>Dokdonia</taxon>
    </lineage>
</organism>
<evidence type="ECO:0000313" key="2">
    <source>
        <dbReference type="EMBL" id="MFC4689350.1"/>
    </source>
</evidence>
<proteinExistence type="predicted"/>
<reference evidence="3" key="1">
    <citation type="journal article" date="2019" name="Int. J. Syst. Evol. Microbiol.">
        <title>The Global Catalogue of Microorganisms (GCM) 10K type strain sequencing project: providing services to taxonomists for standard genome sequencing and annotation.</title>
        <authorList>
            <consortium name="The Broad Institute Genomics Platform"/>
            <consortium name="The Broad Institute Genome Sequencing Center for Infectious Disease"/>
            <person name="Wu L."/>
            <person name="Ma J."/>
        </authorList>
    </citation>
    <scope>NUCLEOTIDE SEQUENCE [LARGE SCALE GENOMIC DNA]</scope>
    <source>
        <strain evidence="3">CGMCC 4.7427</strain>
    </source>
</reference>
<keyword evidence="1" id="KW-0732">Signal</keyword>
<feature type="signal peptide" evidence="1">
    <location>
        <begin position="1"/>
        <end position="18"/>
    </location>
</feature>
<evidence type="ECO:0000256" key="1">
    <source>
        <dbReference type="SAM" id="SignalP"/>
    </source>
</evidence>
<gene>
    <name evidence="2" type="ORF">ACFO5T_02795</name>
</gene>
<keyword evidence="3" id="KW-1185">Reference proteome</keyword>
<feature type="chain" id="PRO_5047342721" evidence="1">
    <location>
        <begin position="19"/>
        <end position="476"/>
    </location>
</feature>
<name>A0ABV9L6A7_9FLAO</name>
<dbReference type="Proteomes" id="UP001595878">
    <property type="component" value="Unassembled WGS sequence"/>
</dbReference>